<dbReference type="AlphaFoldDB" id="A0A6H0UFG7"/>
<evidence type="ECO:0000256" key="1">
    <source>
        <dbReference type="ARBA" id="ARBA00022723"/>
    </source>
</evidence>
<reference evidence="5 6" key="1">
    <citation type="submission" date="2019-12" db="EMBL/GenBank/DDBJ databases">
        <title>Whole genome sequences of Lactococcus raffinolactis strains isolated from sewage.</title>
        <authorList>
            <person name="Ybazeta G."/>
            <person name="Ross M."/>
            <person name="Brabant-Kirwan D."/>
            <person name="Saleh M."/>
            <person name="Dillon J.A."/>
            <person name="Splinter K."/>
            <person name="Nokhbeh R."/>
        </authorList>
    </citation>
    <scope>NUCLEOTIDE SEQUENCE [LARGE SCALE GENOMIC DNA]</scope>
    <source>
        <strain evidence="5 6">Lr_19_5</strain>
    </source>
</reference>
<keyword evidence="1" id="KW-0479">Metal-binding</keyword>
<dbReference type="InterPro" id="IPR016694">
    <property type="entry name" value="UCP017292"/>
</dbReference>
<dbReference type="InterPro" id="IPR037274">
    <property type="entry name" value="Znf_CHY_sf"/>
</dbReference>
<feature type="domain" description="CHY-type" evidence="4">
    <location>
        <begin position="8"/>
        <end position="85"/>
    </location>
</feature>
<evidence type="ECO:0000313" key="6">
    <source>
        <dbReference type="Proteomes" id="UP000501945"/>
    </source>
</evidence>
<dbReference type="SUPFAM" id="SSF161219">
    <property type="entry name" value="CHY zinc finger-like"/>
    <property type="match status" value="1"/>
</dbReference>
<accession>A0A6H0UFG7</accession>
<dbReference type="InterPro" id="IPR008913">
    <property type="entry name" value="Znf_CHY"/>
</dbReference>
<evidence type="ECO:0000259" key="4">
    <source>
        <dbReference type="PROSITE" id="PS51266"/>
    </source>
</evidence>
<proteinExistence type="predicted"/>
<evidence type="ECO:0000256" key="2">
    <source>
        <dbReference type="ARBA" id="ARBA00022771"/>
    </source>
</evidence>
<protein>
    <recommendedName>
        <fullName evidence="4">CHY-type domain-containing protein</fullName>
    </recommendedName>
</protein>
<dbReference type="EMBL" id="CP047616">
    <property type="protein sequence ID" value="QIW54184.1"/>
    <property type="molecule type" value="Genomic_DNA"/>
</dbReference>
<gene>
    <name evidence="5" type="ORF">GU336_08535</name>
</gene>
<dbReference type="RefSeq" id="WP_167838868.1">
    <property type="nucleotide sequence ID" value="NZ_CP047616.1"/>
</dbReference>
<organism evidence="5 6">
    <name type="scientific">Pseudolactococcus raffinolactis</name>
    <dbReference type="NCBI Taxonomy" id="1366"/>
    <lineage>
        <taxon>Bacteria</taxon>
        <taxon>Bacillati</taxon>
        <taxon>Bacillota</taxon>
        <taxon>Bacilli</taxon>
        <taxon>Lactobacillales</taxon>
        <taxon>Streptococcaceae</taxon>
        <taxon>Pseudolactococcus</taxon>
    </lineage>
</organism>
<keyword evidence="2" id="KW-0863">Zinc-finger</keyword>
<dbReference type="PIRSF" id="PIRSF017292">
    <property type="entry name" value="UCP017292_Znf_CHY"/>
    <property type="match status" value="1"/>
</dbReference>
<dbReference type="PROSITE" id="PS51266">
    <property type="entry name" value="ZF_CHY"/>
    <property type="match status" value="1"/>
</dbReference>
<name>A0A6H0UFG7_9LACT</name>
<keyword evidence="3" id="KW-0862">Zinc</keyword>
<dbReference type="GO" id="GO:0008270">
    <property type="term" value="F:zinc ion binding"/>
    <property type="evidence" value="ECO:0007669"/>
    <property type="project" value="UniProtKB-KW"/>
</dbReference>
<evidence type="ECO:0000256" key="3">
    <source>
        <dbReference type="ARBA" id="ARBA00022833"/>
    </source>
</evidence>
<dbReference type="Proteomes" id="UP000501945">
    <property type="component" value="Chromosome"/>
</dbReference>
<sequence length="100" mass="11445">MPEIFGLQVDKSGRCQHWHGENDVVANQCASCQQYFACYLCHNAIKDHEFIPNPWHKLSVMCGNCRSQMTGNVYRHLSACSTCQQSFNPGCHLHAHLYFN</sequence>
<evidence type="ECO:0000313" key="5">
    <source>
        <dbReference type="EMBL" id="QIW54184.1"/>
    </source>
</evidence>
<dbReference type="Pfam" id="PF05495">
    <property type="entry name" value="zf-CHY"/>
    <property type="match status" value="1"/>
</dbReference>